<dbReference type="InterPro" id="IPR029069">
    <property type="entry name" value="HotDog_dom_sf"/>
</dbReference>
<dbReference type="InterPro" id="IPR054357">
    <property type="entry name" value="MFE-2_N"/>
</dbReference>
<gene>
    <name evidence="8" type="ORF">CSAL01_12199</name>
</gene>
<dbReference type="GO" id="GO:0005777">
    <property type="term" value="C:peroxisome"/>
    <property type="evidence" value="ECO:0007669"/>
    <property type="project" value="UniProtKB-SubCell"/>
</dbReference>
<sequence>SEASSGGNSKYLDAIKAAQNAEGKGTEFQYEERDVMLYNLGIGAKRDQLKYVFEGADDFQVVPTFGVIPPFNTEMPYNFDDIVPNFSPMMLLHGEQYLEIKKYPIPTAAKLVSTGKLLEVVDKGNAAIVKSGITTIHAETKEPVFYNEMTVFLRGCGGFGGQKKPADRGASTAANKPPSRHPDVVVEEKTTEEQAALYRLSGDYNPLHVDPAFAKMGGFKAPILHGLCFFGVAGKAVYERFGPVKNIKVRFAGTVIPGQTLVTEMWKDGGKVIFQTKVKETGKLAIGGAAAELVDDKSKL</sequence>
<dbReference type="OrthoDB" id="3592703at2759"/>
<dbReference type="Gene3D" id="3.10.129.10">
    <property type="entry name" value="Hotdog Thioesterase"/>
    <property type="match status" value="2"/>
</dbReference>
<dbReference type="Pfam" id="PF01575">
    <property type="entry name" value="MaoC_dehydratas"/>
    <property type="match status" value="1"/>
</dbReference>
<evidence type="ECO:0000313" key="8">
    <source>
        <dbReference type="EMBL" id="KXH55926.1"/>
    </source>
</evidence>
<evidence type="ECO:0000256" key="2">
    <source>
        <dbReference type="ARBA" id="ARBA00006484"/>
    </source>
</evidence>
<keyword evidence="4" id="KW-0456">Lyase</keyword>
<dbReference type="FunFam" id="3.10.129.10:FF:000013">
    <property type="entry name" value="Peroxisomal multifunctional enzyme type 2"/>
    <property type="match status" value="1"/>
</dbReference>
<accession>A0A135U696</accession>
<feature type="region of interest" description="Disordered" evidence="5">
    <location>
        <begin position="163"/>
        <end position="184"/>
    </location>
</feature>
<evidence type="ECO:0000256" key="5">
    <source>
        <dbReference type="SAM" id="MobiDB-lite"/>
    </source>
</evidence>
<protein>
    <submittedName>
        <fullName evidence="8">Peroxisomal multifunctional enzyme</fullName>
    </submittedName>
</protein>
<evidence type="ECO:0000259" key="7">
    <source>
        <dbReference type="Pfam" id="PF22622"/>
    </source>
</evidence>
<dbReference type="GO" id="GO:0003857">
    <property type="term" value="F:(3S)-3-hydroxyacyl-CoA dehydrogenase (NAD+) activity"/>
    <property type="evidence" value="ECO:0007669"/>
    <property type="project" value="TreeGrafter"/>
</dbReference>
<organism evidence="8 9">
    <name type="scientific">Colletotrichum salicis</name>
    <dbReference type="NCBI Taxonomy" id="1209931"/>
    <lineage>
        <taxon>Eukaryota</taxon>
        <taxon>Fungi</taxon>
        <taxon>Dikarya</taxon>
        <taxon>Ascomycota</taxon>
        <taxon>Pezizomycotina</taxon>
        <taxon>Sordariomycetes</taxon>
        <taxon>Hypocreomycetidae</taxon>
        <taxon>Glomerellales</taxon>
        <taxon>Glomerellaceae</taxon>
        <taxon>Colletotrichum</taxon>
        <taxon>Colletotrichum acutatum species complex</taxon>
    </lineage>
</organism>
<dbReference type="InterPro" id="IPR002539">
    <property type="entry name" value="MaoC-like_dom"/>
</dbReference>
<evidence type="ECO:0000256" key="3">
    <source>
        <dbReference type="ARBA" id="ARBA00023140"/>
    </source>
</evidence>
<proteinExistence type="inferred from homology"/>
<dbReference type="EMBL" id="JFFI01001685">
    <property type="protein sequence ID" value="KXH55926.1"/>
    <property type="molecule type" value="Genomic_DNA"/>
</dbReference>
<dbReference type="GO" id="GO:0004300">
    <property type="term" value="F:enoyl-CoA hydratase activity"/>
    <property type="evidence" value="ECO:0007669"/>
    <property type="project" value="TreeGrafter"/>
</dbReference>
<dbReference type="PANTHER" id="PTHR13078:SF56">
    <property type="entry name" value="PEROXISOMAL MULTIFUNCTIONAL ENZYME TYPE 2"/>
    <property type="match status" value="1"/>
</dbReference>
<feature type="non-terminal residue" evidence="8">
    <location>
        <position position="1"/>
    </location>
</feature>
<dbReference type="GO" id="GO:0044594">
    <property type="term" value="F:17-beta-hydroxysteroid dehydrogenase (NAD+) activity"/>
    <property type="evidence" value="ECO:0007669"/>
    <property type="project" value="TreeGrafter"/>
</dbReference>
<comment type="similarity">
    <text evidence="2">Belongs to the short-chain dehydrogenases/reductases (SDR) family.</text>
</comment>
<keyword evidence="3" id="KW-0576">Peroxisome</keyword>
<reference evidence="8 9" key="1">
    <citation type="submission" date="2014-02" db="EMBL/GenBank/DDBJ databases">
        <title>The genome sequence of Colletotrichum salicis CBS 607.94.</title>
        <authorList>
            <person name="Baroncelli R."/>
            <person name="Thon M.R."/>
        </authorList>
    </citation>
    <scope>NUCLEOTIDE SEQUENCE [LARGE SCALE GENOMIC DNA]</scope>
    <source>
        <strain evidence="8 9">CBS 607.94</strain>
    </source>
</reference>
<dbReference type="PANTHER" id="PTHR13078">
    <property type="entry name" value="PEROXISOMAL MULTIFUNCTIONAL ENZYME TYPE 2-RELATED"/>
    <property type="match status" value="1"/>
</dbReference>
<dbReference type="AlphaFoldDB" id="A0A135U696"/>
<dbReference type="CDD" id="cd03448">
    <property type="entry name" value="HDE_HSD"/>
    <property type="match status" value="1"/>
</dbReference>
<dbReference type="SUPFAM" id="SSF54637">
    <property type="entry name" value="Thioesterase/thiol ester dehydrase-isomerase"/>
    <property type="match status" value="2"/>
</dbReference>
<comment type="caution">
    <text evidence="8">The sequence shown here is derived from an EMBL/GenBank/DDBJ whole genome shotgun (WGS) entry which is preliminary data.</text>
</comment>
<feature type="domain" description="MaoC-like" evidence="6">
    <location>
        <begin position="176"/>
        <end position="286"/>
    </location>
</feature>
<dbReference type="STRING" id="1209931.A0A135U696"/>
<evidence type="ECO:0000313" key="9">
    <source>
        <dbReference type="Proteomes" id="UP000070121"/>
    </source>
</evidence>
<evidence type="ECO:0000259" key="6">
    <source>
        <dbReference type="Pfam" id="PF01575"/>
    </source>
</evidence>
<dbReference type="Proteomes" id="UP000070121">
    <property type="component" value="Unassembled WGS sequence"/>
</dbReference>
<dbReference type="Pfam" id="PF22622">
    <property type="entry name" value="MFE-2_hydrat-2_N"/>
    <property type="match status" value="1"/>
</dbReference>
<evidence type="ECO:0000256" key="1">
    <source>
        <dbReference type="ARBA" id="ARBA00004275"/>
    </source>
</evidence>
<feature type="domain" description="Peroxisomal multifunctional enzyme type 2-like N-terminal" evidence="7">
    <location>
        <begin position="28"/>
        <end position="155"/>
    </location>
</feature>
<keyword evidence="9" id="KW-1185">Reference proteome</keyword>
<comment type="subcellular location">
    <subcellularLocation>
        <location evidence="1">Peroxisome</location>
    </subcellularLocation>
</comment>
<name>A0A135U696_9PEZI</name>
<evidence type="ECO:0000256" key="4">
    <source>
        <dbReference type="ARBA" id="ARBA00023239"/>
    </source>
</evidence>
<dbReference type="GO" id="GO:0006635">
    <property type="term" value="P:fatty acid beta-oxidation"/>
    <property type="evidence" value="ECO:0007669"/>
    <property type="project" value="TreeGrafter"/>
</dbReference>